<evidence type="ECO:0000313" key="1">
    <source>
        <dbReference type="EMBL" id="KDQ51446.1"/>
    </source>
</evidence>
<sequence>MINKKGETYSENTMACPRSERSMVCLSLSLRALHVELALTHVPLAQRILSLNRNISSPMSMHPLQQAQTFSYSRTTSPTSIYPFPTHIHPPSTLDIPTSNNQHTPSPARIHPPRTGMYPFRPSAYNLSNRHTPSRPAYTHFNTVAPSLNVHITSPTSIHPLQNNCTLLRRVCTVSDCIHPLRRHPPSRPVSALTQPPNTLMPLIYPI</sequence>
<evidence type="ECO:0000313" key="2">
    <source>
        <dbReference type="Proteomes" id="UP000027265"/>
    </source>
</evidence>
<name>A0A067PMA2_9AGAM</name>
<dbReference type="EMBL" id="KL197748">
    <property type="protein sequence ID" value="KDQ51446.1"/>
    <property type="molecule type" value="Genomic_DNA"/>
</dbReference>
<accession>A0A067PMA2</accession>
<dbReference type="InParanoid" id="A0A067PMA2"/>
<dbReference type="Proteomes" id="UP000027265">
    <property type="component" value="Unassembled WGS sequence"/>
</dbReference>
<dbReference type="HOGENOM" id="CLU_1326551_0_0_1"/>
<reference evidence="2" key="1">
    <citation type="journal article" date="2014" name="Proc. Natl. Acad. Sci. U.S.A.">
        <title>Extensive sampling of basidiomycete genomes demonstrates inadequacy of the white-rot/brown-rot paradigm for wood decay fungi.</title>
        <authorList>
            <person name="Riley R."/>
            <person name="Salamov A.A."/>
            <person name="Brown D.W."/>
            <person name="Nagy L.G."/>
            <person name="Floudas D."/>
            <person name="Held B.W."/>
            <person name="Levasseur A."/>
            <person name="Lombard V."/>
            <person name="Morin E."/>
            <person name="Otillar R."/>
            <person name="Lindquist E.A."/>
            <person name="Sun H."/>
            <person name="LaButti K.M."/>
            <person name="Schmutz J."/>
            <person name="Jabbour D."/>
            <person name="Luo H."/>
            <person name="Baker S.E."/>
            <person name="Pisabarro A.G."/>
            <person name="Walton J.D."/>
            <person name="Blanchette R.A."/>
            <person name="Henrissat B."/>
            <person name="Martin F."/>
            <person name="Cullen D."/>
            <person name="Hibbett D.S."/>
            <person name="Grigoriev I.V."/>
        </authorList>
    </citation>
    <scope>NUCLEOTIDE SEQUENCE [LARGE SCALE GENOMIC DNA]</scope>
    <source>
        <strain evidence="2">MUCL 33604</strain>
    </source>
</reference>
<proteinExistence type="predicted"/>
<organism evidence="1 2">
    <name type="scientific">Jaapia argillacea MUCL 33604</name>
    <dbReference type="NCBI Taxonomy" id="933084"/>
    <lineage>
        <taxon>Eukaryota</taxon>
        <taxon>Fungi</taxon>
        <taxon>Dikarya</taxon>
        <taxon>Basidiomycota</taxon>
        <taxon>Agaricomycotina</taxon>
        <taxon>Agaricomycetes</taxon>
        <taxon>Agaricomycetidae</taxon>
        <taxon>Jaapiales</taxon>
        <taxon>Jaapiaceae</taxon>
        <taxon>Jaapia</taxon>
    </lineage>
</organism>
<dbReference type="AlphaFoldDB" id="A0A067PMA2"/>
<gene>
    <name evidence="1" type="ORF">JAAARDRAFT_530590</name>
</gene>
<protein>
    <submittedName>
        <fullName evidence="1">Uncharacterized protein</fullName>
    </submittedName>
</protein>
<keyword evidence="2" id="KW-1185">Reference proteome</keyword>